<organism evidence="1 2">
    <name type="scientific">Parashewanella curva</name>
    <dbReference type="NCBI Taxonomy" id="2338552"/>
    <lineage>
        <taxon>Bacteria</taxon>
        <taxon>Pseudomonadati</taxon>
        <taxon>Pseudomonadota</taxon>
        <taxon>Gammaproteobacteria</taxon>
        <taxon>Alteromonadales</taxon>
        <taxon>Shewanellaceae</taxon>
        <taxon>Parashewanella</taxon>
    </lineage>
</organism>
<sequence>MESSVLLEVSRVIGTGLEAQNCRLEIKSIGGDGLLWQHQSFAEGIGIWVPLSDWKKAVSDNTGISVLDKLPEDFVPCISAAIFEIVGQWLVDSVSETPSAHILEQDVYPILTLNGVRCVLVQWPVNEWQPMVSHWAPCITDSPSVSLSLIAGYIPQTQSEPELPEAGNGLWLDAETDIELGQALLWWQRPLAKVRIQDDPETGEKLMLVEEVLTEIDFHYPPLLAELASVSLSLADVGTMAEGEGIPVKFVNHGQLSLCRQTDASHKENFAHICLLRSPDGLIAKVL</sequence>
<evidence type="ECO:0008006" key="3">
    <source>
        <dbReference type="Google" id="ProtNLM"/>
    </source>
</evidence>
<name>A0A3L8PYW0_9GAMM</name>
<evidence type="ECO:0000313" key="2">
    <source>
        <dbReference type="Proteomes" id="UP000281474"/>
    </source>
</evidence>
<evidence type="ECO:0000313" key="1">
    <source>
        <dbReference type="EMBL" id="RLV59773.1"/>
    </source>
</evidence>
<gene>
    <name evidence="1" type="ORF">D5018_10415</name>
</gene>
<accession>A0A3L8PYW0</accession>
<dbReference type="EMBL" id="QZEI01000027">
    <property type="protein sequence ID" value="RLV59773.1"/>
    <property type="molecule type" value="Genomic_DNA"/>
</dbReference>
<comment type="caution">
    <text evidence="1">The sequence shown here is derived from an EMBL/GenBank/DDBJ whole genome shotgun (WGS) entry which is preliminary data.</text>
</comment>
<dbReference type="OrthoDB" id="5853917at2"/>
<keyword evidence="2" id="KW-1185">Reference proteome</keyword>
<reference evidence="1 2" key="1">
    <citation type="submission" date="2018-09" db="EMBL/GenBank/DDBJ databases">
        <title>Phylogeny of the Shewanellaceae, and recommendation for two new genera, Pseudoshewanella and Parashewanella.</title>
        <authorList>
            <person name="Wang G."/>
        </authorList>
    </citation>
    <scope>NUCLEOTIDE SEQUENCE [LARGE SCALE GENOMIC DNA]</scope>
    <source>
        <strain evidence="1 2">C51</strain>
    </source>
</reference>
<protein>
    <recommendedName>
        <fullName evidence="3">YscQ/HrcQ family type III secretion apparatus protein</fullName>
    </recommendedName>
</protein>
<dbReference type="RefSeq" id="WP_121838942.1">
    <property type="nucleotide sequence ID" value="NZ_ML014776.1"/>
</dbReference>
<dbReference type="Proteomes" id="UP000281474">
    <property type="component" value="Unassembled WGS sequence"/>
</dbReference>
<proteinExistence type="predicted"/>
<dbReference type="AlphaFoldDB" id="A0A3L8PYW0"/>